<dbReference type="GO" id="GO:0005737">
    <property type="term" value="C:cytoplasm"/>
    <property type="evidence" value="ECO:0007669"/>
    <property type="project" value="UniProtKB-SubCell"/>
</dbReference>
<comment type="function">
    <text evidence="7">Catalyzes the ATP-dependent phosphorylation of L-homoserine to L-homoserine phosphate.</text>
</comment>
<dbReference type="OrthoDB" id="9769912at2"/>
<dbReference type="PANTHER" id="PTHR20861:SF1">
    <property type="entry name" value="HOMOSERINE KINASE"/>
    <property type="match status" value="1"/>
</dbReference>
<evidence type="ECO:0000256" key="3">
    <source>
        <dbReference type="ARBA" id="ARBA00022697"/>
    </source>
</evidence>
<keyword evidence="6 7" id="KW-0067">ATP-binding</keyword>
<dbReference type="PIRSF" id="PIRSF000676">
    <property type="entry name" value="Homoser_kin"/>
    <property type="match status" value="1"/>
</dbReference>
<dbReference type="RefSeq" id="WP_100513359.1">
    <property type="nucleotide sequence ID" value="NZ_PEBK01000007.1"/>
</dbReference>
<dbReference type="Gene3D" id="3.30.230.10">
    <property type="match status" value="1"/>
</dbReference>
<dbReference type="Pfam" id="PF08544">
    <property type="entry name" value="GHMP_kinases_C"/>
    <property type="match status" value="1"/>
</dbReference>
<dbReference type="GO" id="GO:0004413">
    <property type="term" value="F:homoserine kinase activity"/>
    <property type="evidence" value="ECO:0007669"/>
    <property type="project" value="UniProtKB-UniRule"/>
</dbReference>
<comment type="catalytic activity">
    <reaction evidence="7">
        <text>L-homoserine + ATP = O-phospho-L-homoserine + ADP + H(+)</text>
        <dbReference type="Rhea" id="RHEA:13985"/>
        <dbReference type="ChEBI" id="CHEBI:15378"/>
        <dbReference type="ChEBI" id="CHEBI:30616"/>
        <dbReference type="ChEBI" id="CHEBI:57476"/>
        <dbReference type="ChEBI" id="CHEBI:57590"/>
        <dbReference type="ChEBI" id="CHEBI:456216"/>
        <dbReference type="EC" id="2.7.1.39"/>
    </reaction>
</comment>
<evidence type="ECO:0000256" key="5">
    <source>
        <dbReference type="ARBA" id="ARBA00022777"/>
    </source>
</evidence>
<dbReference type="NCBIfam" id="TIGR00191">
    <property type="entry name" value="thrB"/>
    <property type="match status" value="1"/>
</dbReference>
<dbReference type="InterPro" id="IPR013750">
    <property type="entry name" value="GHMP_kinase_C_dom"/>
</dbReference>
<keyword evidence="12" id="KW-1185">Reference proteome</keyword>
<comment type="similarity">
    <text evidence="7">Belongs to the GHMP kinase family. Homoserine kinase subfamily.</text>
</comment>
<accession>A0A2M9HDI6</accession>
<evidence type="ECO:0000256" key="7">
    <source>
        <dbReference type="HAMAP-Rule" id="MF_00384"/>
    </source>
</evidence>
<feature type="domain" description="GHMP kinase C-terminal" evidence="10">
    <location>
        <begin position="255"/>
        <end position="315"/>
    </location>
</feature>
<dbReference type="Proteomes" id="UP000231451">
    <property type="component" value="Unassembled WGS sequence"/>
</dbReference>
<dbReference type="UniPathway" id="UPA00050">
    <property type="reaction ID" value="UER00064"/>
</dbReference>
<dbReference type="InterPro" id="IPR020568">
    <property type="entry name" value="Ribosomal_Su5_D2-typ_SF"/>
</dbReference>
<dbReference type="InterPro" id="IPR006204">
    <property type="entry name" value="GHMP_kinase_N_dom"/>
</dbReference>
<keyword evidence="1 7" id="KW-0028">Amino-acid biosynthesis</keyword>
<comment type="subcellular location">
    <subcellularLocation>
        <location evidence="7">Cytoplasm</location>
    </subcellularLocation>
</comment>
<keyword evidence="4 7" id="KW-0547">Nucleotide-binding</keyword>
<dbReference type="GO" id="GO:0009088">
    <property type="term" value="P:threonine biosynthetic process"/>
    <property type="evidence" value="ECO:0007669"/>
    <property type="project" value="UniProtKB-UniRule"/>
</dbReference>
<proteinExistence type="inferred from homology"/>
<gene>
    <name evidence="7 11" type="primary">thrB</name>
    <name evidence="11" type="ORF">CSQ87_08015</name>
</gene>
<name>A0A2M9HDI6_9BIFI</name>
<dbReference type="AlphaFoldDB" id="A0A2M9HDI6"/>
<evidence type="ECO:0000313" key="11">
    <source>
        <dbReference type="EMBL" id="PJM74880.1"/>
    </source>
</evidence>
<evidence type="ECO:0000256" key="1">
    <source>
        <dbReference type="ARBA" id="ARBA00022605"/>
    </source>
</evidence>
<dbReference type="EC" id="2.7.1.39" evidence="7 8"/>
<comment type="caution">
    <text evidence="7">Lacks conserved residue(s) required for the propagation of feature annotation.</text>
</comment>
<reference evidence="11 12" key="1">
    <citation type="submission" date="2017-10" db="EMBL/GenBank/DDBJ databases">
        <title>Draft genome sequences of strains TRE 1, TRE 9, TRE H and TRI 7, isolated from tamarins, belonging to four potential novel Bifidobacterium species.</title>
        <authorList>
            <person name="Mattarelli P."/>
            <person name="Modesto M."/>
            <person name="Puglisi E."/>
            <person name="Morelli L."/>
            <person name="Spezio C."/>
            <person name="Bonetti A."/>
            <person name="Sandri C."/>
        </authorList>
    </citation>
    <scope>NUCLEOTIDE SEQUENCE [LARGE SCALE GENOMIC DNA]</scope>
    <source>
        <strain evidence="12">TRI7</strain>
    </source>
</reference>
<sequence length="348" mass="37481">MKFATDAVKVTVPATSANLGPGFDAVGLALDVRDELHFELLPSSDVEIEIHGEGETTLPRDDRHLVIRSLRRAMEEIGLPQTGVRLTAINRIPQERGMGSSAEAIVAGVSAAAAFAGLGDEARDFIFDLAAHIEGHPDNVAPAVYGGMTVSWDFEPSREVPVIDSPVLKARTVVSPTDGTASFPGSAEPFKGGYHTVNYRVGERINAWVFVPDFKLSTEEARHALPTDVPRTDAVFNVSRVALLPAAMAADHGRDVNAMLFSATADTLHQRYRSSLMPQSWELMTFLRANGYASTISGAGPCVLVLHDGDDSAALRDLLDSRWLAGGHWRMLHPAIDRSGVLYEAEGC</sequence>
<evidence type="ECO:0000256" key="8">
    <source>
        <dbReference type="NCBIfam" id="TIGR00191"/>
    </source>
</evidence>
<dbReference type="InterPro" id="IPR036554">
    <property type="entry name" value="GHMP_kinase_C_sf"/>
</dbReference>
<dbReference type="PANTHER" id="PTHR20861">
    <property type="entry name" value="HOMOSERINE/4-DIPHOSPHOCYTIDYL-2-C-METHYL-D-ERYTHRITOL KINASE"/>
    <property type="match status" value="1"/>
</dbReference>
<feature type="domain" description="GHMP kinase N-terminal" evidence="9">
    <location>
        <begin position="65"/>
        <end position="147"/>
    </location>
</feature>
<organism evidence="11 12">
    <name type="scientific">Bifidobacterium simiarum</name>
    <dbReference type="NCBI Taxonomy" id="2045441"/>
    <lineage>
        <taxon>Bacteria</taxon>
        <taxon>Bacillati</taxon>
        <taxon>Actinomycetota</taxon>
        <taxon>Actinomycetes</taxon>
        <taxon>Bifidobacteriales</taxon>
        <taxon>Bifidobacteriaceae</taxon>
        <taxon>Bifidobacterium</taxon>
    </lineage>
</organism>
<dbReference type="HAMAP" id="MF_00384">
    <property type="entry name" value="Homoser_kinase"/>
    <property type="match status" value="1"/>
</dbReference>
<dbReference type="SUPFAM" id="SSF54211">
    <property type="entry name" value="Ribosomal protein S5 domain 2-like"/>
    <property type="match status" value="1"/>
</dbReference>
<dbReference type="Pfam" id="PF00288">
    <property type="entry name" value="GHMP_kinases_N"/>
    <property type="match status" value="1"/>
</dbReference>
<evidence type="ECO:0000256" key="6">
    <source>
        <dbReference type="ARBA" id="ARBA00022840"/>
    </source>
</evidence>
<dbReference type="GO" id="GO:0005524">
    <property type="term" value="F:ATP binding"/>
    <property type="evidence" value="ECO:0007669"/>
    <property type="project" value="UniProtKB-UniRule"/>
</dbReference>
<evidence type="ECO:0000256" key="4">
    <source>
        <dbReference type="ARBA" id="ARBA00022741"/>
    </source>
</evidence>
<dbReference type="InterPro" id="IPR000870">
    <property type="entry name" value="Homoserine_kinase"/>
</dbReference>
<dbReference type="Gene3D" id="3.30.70.890">
    <property type="entry name" value="GHMP kinase, C-terminal domain"/>
    <property type="match status" value="1"/>
</dbReference>
<keyword evidence="5 7" id="KW-0418">Kinase</keyword>
<dbReference type="InterPro" id="IPR014721">
    <property type="entry name" value="Ribsml_uS5_D2-typ_fold_subgr"/>
</dbReference>
<dbReference type="SUPFAM" id="SSF55060">
    <property type="entry name" value="GHMP Kinase, C-terminal domain"/>
    <property type="match status" value="1"/>
</dbReference>
<comment type="pathway">
    <text evidence="7">Amino-acid biosynthesis; L-threonine biosynthesis; L-threonine from L-aspartate: step 4/5.</text>
</comment>
<keyword evidence="7" id="KW-0963">Cytoplasm</keyword>
<keyword evidence="3 7" id="KW-0791">Threonine biosynthesis</keyword>
<comment type="caution">
    <text evidence="11">The sequence shown here is derived from an EMBL/GenBank/DDBJ whole genome shotgun (WGS) entry which is preliminary data.</text>
</comment>
<evidence type="ECO:0000313" key="12">
    <source>
        <dbReference type="Proteomes" id="UP000231451"/>
    </source>
</evidence>
<dbReference type="PRINTS" id="PR00958">
    <property type="entry name" value="HOMSERKINASE"/>
</dbReference>
<keyword evidence="2 7" id="KW-0808">Transferase</keyword>
<evidence type="ECO:0000259" key="10">
    <source>
        <dbReference type="Pfam" id="PF08544"/>
    </source>
</evidence>
<evidence type="ECO:0000259" key="9">
    <source>
        <dbReference type="Pfam" id="PF00288"/>
    </source>
</evidence>
<evidence type="ECO:0000256" key="2">
    <source>
        <dbReference type="ARBA" id="ARBA00022679"/>
    </source>
</evidence>
<protein>
    <recommendedName>
        <fullName evidence="7 8">Homoserine kinase</fullName>
        <shortName evidence="7">HK</shortName>
        <shortName evidence="7">HSK</shortName>
        <ecNumber evidence="7 8">2.7.1.39</ecNumber>
    </recommendedName>
</protein>
<dbReference type="EMBL" id="PEBK01000007">
    <property type="protein sequence ID" value="PJM74880.1"/>
    <property type="molecule type" value="Genomic_DNA"/>
</dbReference>